<evidence type="ECO:0000256" key="1">
    <source>
        <dbReference type="ARBA" id="ARBA00023002"/>
    </source>
</evidence>
<keyword evidence="5" id="KW-1185">Reference proteome</keyword>
<reference evidence="4 5" key="1">
    <citation type="submission" date="2011-08" db="EMBL/GenBank/DDBJ databases">
        <title>The Genome Sequence of Clostridium hathewayi WAL-18680.</title>
        <authorList>
            <consortium name="The Broad Institute Genome Sequencing Platform"/>
            <person name="Earl A."/>
            <person name="Ward D."/>
            <person name="Feldgarden M."/>
            <person name="Gevers D."/>
            <person name="Finegold S.M."/>
            <person name="Summanen P.H."/>
            <person name="Molitoris D.R."/>
            <person name="Song M."/>
            <person name="Daigneault M."/>
            <person name="Allen-Vercoe E."/>
            <person name="Young S.K."/>
            <person name="Zeng Q."/>
            <person name="Gargeya S."/>
            <person name="Fitzgerald M."/>
            <person name="Haas B."/>
            <person name="Abouelleil A."/>
            <person name="Alvarado L."/>
            <person name="Arachchi H.M."/>
            <person name="Berlin A."/>
            <person name="Brown A."/>
            <person name="Chapman S.B."/>
            <person name="Chen Z."/>
            <person name="Dunbar C."/>
            <person name="Freedman E."/>
            <person name="Gearin G."/>
            <person name="Gellesch M."/>
            <person name="Goldberg J."/>
            <person name="Griggs A."/>
            <person name="Gujja S."/>
            <person name="Heiman D."/>
            <person name="Howarth C."/>
            <person name="Larson L."/>
            <person name="Lui A."/>
            <person name="MacDonald P.J.P."/>
            <person name="Montmayeur A."/>
            <person name="Murphy C."/>
            <person name="Neiman D."/>
            <person name="Pearson M."/>
            <person name="Priest M."/>
            <person name="Roberts A."/>
            <person name="Saif S."/>
            <person name="Shea T."/>
            <person name="Shenoy N."/>
            <person name="Sisk P."/>
            <person name="Stolte C."/>
            <person name="Sykes S."/>
            <person name="Wortman J."/>
            <person name="Nusbaum C."/>
            <person name="Birren B."/>
        </authorList>
    </citation>
    <scope>NUCLEOTIDE SEQUENCE [LARGE SCALE GENOMIC DNA]</scope>
    <source>
        <strain evidence="4 5">WAL-18680</strain>
    </source>
</reference>
<dbReference type="Gene3D" id="3.40.50.720">
    <property type="entry name" value="NAD(P)-binding Rossmann-like Domain"/>
    <property type="match status" value="1"/>
</dbReference>
<proteinExistence type="predicted"/>
<dbReference type="InterPro" id="IPR000683">
    <property type="entry name" value="Gfo/Idh/MocA-like_OxRdtase_N"/>
</dbReference>
<feature type="domain" description="Gfo/Idh/MocA-like oxidoreductase N-terminal" evidence="2">
    <location>
        <begin position="22"/>
        <end position="143"/>
    </location>
</feature>
<dbReference type="InterPro" id="IPR036291">
    <property type="entry name" value="NAD(P)-bd_dom_sf"/>
</dbReference>
<dbReference type="GO" id="GO:0000166">
    <property type="term" value="F:nucleotide binding"/>
    <property type="evidence" value="ECO:0007669"/>
    <property type="project" value="InterPro"/>
</dbReference>
<dbReference type="EMBL" id="ADLN01000096">
    <property type="protein sequence ID" value="EHI58540.1"/>
    <property type="molecule type" value="Genomic_DNA"/>
</dbReference>
<dbReference type="Pfam" id="PF22725">
    <property type="entry name" value="GFO_IDH_MocA_C3"/>
    <property type="match status" value="1"/>
</dbReference>
<dbReference type="HOGENOM" id="CLU_023194_17_2_9"/>
<evidence type="ECO:0000259" key="2">
    <source>
        <dbReference type="Pfam" id="PF01408"/>
    </source>
</evidence>
<evidence type="ECO:0000313" key="4">
    <source>
        <dbReference type="EMBL" id="EHI58540.1"/>
    </source>
</evidence>
<dbReference type="SUPFAM" id="SSF51735">
    <property type="entry name" value="NAD(P)-binding Rossmann-fold domains"/>
    <property type="match status" value="1"/>
</dbReference>
<dbReference type="PANTHER" id="PTHR43818">
    <property type="entry name" value="BCDNA.GH03377"/>
    <property type="match status" value="1"/>
</dbReference>
<accession>G5IJ26</accession>
<dbReference type="InterPro" id="IPR050463">
    <property type="entry name" value="Gfo/Idh/MocA_oxidrdct_glycsds"/>
</dbReference>
<comment type="caution">
    <text evidence="4">The sequence shown here is derived from an EMBL/GenBank/DDBJ whole genome shotgun (WGS) entry which is preliminary data.</text>
</comment>
<feature type="domain" description="GFO/IDH/MocA-like oxidoreductase" evidence="3">
    <location>
        <begin position="154"/>
        <end position="280"/>
    </location>
</feature>
<dbReference type="PANTHER" id="PTHR43818:SF11">
    <property type="entry name" value="BCDNA.GH03377"/>
    <property type="match status" value="1"/>
</dbReference>
<name>G5IJ26_9FIRM</name>
<dbReference type="Proteomes" id="UP000005384">
    <property type="component" value="Unassembled WGS sequence"/>
</dbReference>
<dbReference type="InterPro" id="IPR055170">
    <property type="entry name" value="GFO_IDH_MocA-like_dom"/>
</dbReference>
<gene>
    <name evidence="4" type="ORF">HMPREF9473_03499</name>
</gene>
<evidence type="ECO:0000313" key="5">
    <source>
        <dbReference type="Proteomes" id="UP000005384"/>
    </source>
</evidence>
<dbReference type="Gene3D" id="3.30.360.10">
    <property type="entry name" value="Dihydrodipicolinate Reductase, domain 2"/>
    <property type="match status" value="1"/>
</dbReference>
<dbReference type="GO" id="GO:0016491">
    <property type="term" value="F:oxidoreductase activity"/>
    <property type="evidence" value="ECO:0007669"/>
    <property type="project" value="UniProtKB-KW"/>
</dbReference>
<sequence>MKKDTQRERRVRYIKLQDDGRIRIGIIGTGANVSVADWHTRGIIHDRRARISAVYNRRESTTQRWKDRFSLDAVSCTTPEMLLEACDAVVICTPNSTHYQYAMAALAAGKHVLLEKPMTLSLEQAEQLEAVAGQMGVHCCVGYTYRFTQAADQLRSLVRNHIGNVYTVQASLGGTRLADAGIGMDWRMYQALSGAGALEDFGSHLIDLAHFVTGGTYSTVFCQSDIFIKNREGENGPEPVETDDSAALTCRGGGGLGSFFVSRVGLDALRMHVAGEGGMARVTFGEETTLCFWEKQSGGPYGGGWQNIPLAQETPFEDWFRWETSDFLDGIEGKPARGASFQDGCYVERVLEAARCSAENGTVNRIEKEDFR</sequence>
<dbReference type="AlphaFoldDB" id="G5IJ26"/>
<evidence type="ECO:0000259" key="3">
    <source>
        <dbReference type="Pfam" id="PF22725"/>
    </source>
</evidence>
<dbReference type="PATRIC" id="fig|742737.3.peg.3478"/>
<keyword evidence="1" id="KW-0560">Oxidoreductase</keyword>
<dbReference type="SUPFAM" id="SSF55347">
    <property type="entry name" value="Glyceraldehyde-3-phosphate dehydrogenase-like, C-terminal domain"/>
    <property type="match status" value="1"/>
</dbReference>
<dbReference type="Pfam" id="PF01408">
    <property type="entry name" value="GFO_IDH_MocA"/>
    <property type="match status" value="1"/>
</dbReference>
<evidence type="ECO:0008006" key="6">
    <source>
        <dbReference type="Google" id="ProtNLM"/>
    </source>
</evidence>
<organism evidence="4 5">
    <name type="scientific">Hungatella hathewayi WAL-18680</name>
    <dbReference type="NCBI Taxonomy" id="742737"/>
    <lineage>
        <taxon>Bacteria</taxon>
        <taxon>Bacillati</taxon>
        <taxon>Bacillota</taxon>
        <taxon>Clostridia</taxon>
        <taxon>Lachnospirales</taxon>
        <taxon>Lachnospiraceae</taxon>
        <taxon>Hungatella</taxon>
    </lineage>
</organism>
<protein>
    <recommendedName>
        <fullName evidence="6">Gfo/Idh/MocA-like oxidoreductase N-terminal domain-containing protein</fullName>
    </recommendedName>
</protein>